<evidence type="ECO:0000313" key="3">
    <source>
        <dbReference type="Proteomes" id="UP000275267"/>
    </source>
</evidence>
<accession>A0A3L6TNJ4</accession>
<proteinExistence type="predicted"/>
<evidence type="ECO:0000259" key="1">
    <source>
        <dbReference type="PROSITE" id="PS50011"/>
    </source>
</evidence>
<dbReference type="Proteomes" id="UP000275267">
    <property type="component" value="Unassembled WGS sequence"/>
</dbReference>
<gene>
    <name evidence="2" type="ORF">C2845_PM01G22520</name>
</gene>
<dbReference type="EMBL" id="PQIB02000001">
    <property type="protein sequence ID" value="RLN41853.1"/>
    <property type="molecule type" value="Genomic_DNA"/>
</dbReference>
<comment type="caution">
    <text evidence="2">The sequence shown here is derived from an EMBL/GenBank/DDBJ whole genome shotgun (WGS) entry which is preliminary data.</text>
</comment>
<dbReference type="GO" id="GO:0005524">
    <property type="term" value="F:ATP binding"/>
    <property type="evidence" value="ECO:0007669"/>
    <property type="project" value="InterPro"/>
</dbReference>
<dbReference type="PROSITE" id="PS50011">
    <property type="entry name" value="PROTEIN_KINASE_DOM"/>
    <property type="match status" value="1"/>
</dbReference>
<evidence type="ECO:0000313" key="2">
    <source>
        <dbReference type="EMBL" id="RLN41853.1"/>
    </source>
</evidence>
<dbReference type="AlphaFoldDB" id="A0A3L6TNJ4"/>
<keyword evidence="3" id="KW-1185">Reference proteome</keyword>
<feature type="domain" description="Protein kinase" evidence="1">
    <location>
        <begin position="1"/>
        <end position="218"/>
    </location>
</feature>
<protein>
    <recommendedName>
        <fullName evidence="1">Protein kinase domain-containing protein</fullName>
    </recommendedName>
</protein>
<dbReference type="SUPFAM" id="SSF56112">
    <property type="entry name" value="Protein kinase-like (PK-like)"/>
    <property type="match status" value="1"/>
</dbReference>
<dbReference type="Pfam" id="PF07714">
    <property type="entry name" value="PK_Tyr_Ser-Thr"/>
    <property type="match status" value="1"/>
</dbReference>
<reference evidence="3" key="1">
    <citation type="journal article" date="2019" name="Nat. Commun.">
        <title>The genome of broomcorn millet.</title>
        <authorList>
            <person name="Zou C."/>
            <person name="Miki D."/>
            <person name="Li D."/>
            <person name="Tang Q."/>
            <person name="Xiao L."/>
            <person name="Rajput S."/>
            <person name="Deng P."/>
            <person name="Jia W."/>
            <person name="Huang R."/>
            <person name="Zhang M."/>
            <person name="Sun Y."/>
            <person name="Hu J."/>
            <person name="Fu X."/>
            <person name="Schnable P.S."/>
            <person name="Li F."/>
            <person name="Zhang H."/>
            <person name="Feng B."/>
            <person name="Zhu X."/>
            <person name="Liu R."/>
            <person name="Schnable J.C."/>
            <person name="Zhu J.-K."/>
            <person name="Zhang H."/>
        </authorList>
    </citation>
    <scope>NUCLEOTIDE SEQUENCE [LARGE SCALE GENOMIC DNA]</scope>
</reference>
<dbReference type="InterPro" id="IPR000719">
    <property type="entry name" value="Prot_kinase_dom"/>
</dbReference>
<dbReference type="InterPro" id="IPR011009">
    <property type="entry name" value="Kinase-like_dom_sf"/>
</dbReference>
<dbReference type="GO" id="GO:0004672">
    <property type="term" value="F:protein kinase activity"/>
    <property type="evidence" value="ECO:0007669"/>
    <property type="project" value="InterPro"/>
</dbReference>
<dbReference type="InterPro" id="IPR001245">
    <property type="entry name" value="Ser-Thr/Tyr_kinase_cat_dom"/>
</dbReference>
<dbReference type="Gene3D" id="1.10.510.10">
    <property type="entry name" value="Transferase(Phosphotransferase) domain 1"/>
    <property type="match status" value="1"/>
</dbReference>
<organism evidence="2 3">
    <name type="scientific">Panicum miliaceum</name>
    <name type="common">Proso millet</name>
    <name type="synonym">Broomcorn millet</name>
    <dbReference type="NCBI Taxonomy" id="4540"/>
    <lineage>
        <taxon>Eukaryota</taxon>
        <taxon>Viridiplantae</taxon>
        <taxon>Streptophyta</taxon>
        <taxon>Embryophyta</taxon>
        <taxon>Tracheophyta</taxon>
        <taxon>Spermatophyta</taxon>
        <taxon>Magnoliopsida</taxon>
        <taxon>Liliopsida</taxon>
        <taxon>Poales</taxon>
        <taxon>Poaceae</taxon>
        <taxon>PACMAD clade</taxon>
        <taxon>Panicoideae</taxon>
        <taxon>Panicodae</taxon>
        <taxon>Paniceae</taxon>
        <taxon>Panicinae</taxon>
        <taxon>Panicum</taxon>
        <taxon>Panicum sect. Panicum</taxon>
    </lineage>
</organism>
<name>A0A3L6TNJ4_PANMI</name>
<sequence length="218" mass="24975">MDSGAPSKGKDEKDFTVKFKVFEHSDRSKGYSVLKLAKPYVEPGGSGIQDYPEVSIIRQSATNKHAVEIMCGMRHQNIISMKAVGPKSQDDFLIFIEKIDGSMGSILPYVVSEMNARIPSDKFRRIMIEVIEGVEFLRKKQTYHGNLNWTTTFYKGRFTVKLCGFRYHDSMDMEDAQWQDWMSIRQMLQDVSDIAVQINQDPEREVKLACDDVDALMN</sequence>